<dbReference type="InParanoid" id="A0A200R1X1"/>
<gene>
    <name evidence="1" type="ORF">BVC80_1543g162</name>
</gene>
<comment type="caution">
    <text evidence="1">The sequence shown here is derived from an EMBL/GenBank/DDBJ whole genome shotgun (WGS) entry which is preliminary data.</text>
</comment>
<accession>A0A200R1X1</accession>
<dbReference type="GO" id="GO:1990116">
    <property type="term" value="P:ribosome-associated ubiquitin-dependent protein catabolic process"/>
    <property type="evidence" value="ECO:0007669"/>
    <property type="project" value="TreeGrafter"/>
</dbReference>
<dbReference type="Pfam" id="PF05833">
    <property type="entry name" value="NFACT_N"/>
    <property type="match status" value="1"/>
</dbReference>
<proteinExistence type="predicted"/>
<dbReference type="Proteomes" id="UP000195402">
    <property type="component" value="Unassembled WGS sequence"/>
</dbReference>
<dbReference type="InterPro" id="IPR051608">
    <property type="entry name" value="RQC_Subunit_NEMF"/>
</dbReference>
<reference evidence="1 2" key="1">
    <citation type="journal article" date="2017" name="Mol. Plant">
        <title>The Genome of Medicinal Plant Macleaya cordata Provides New Insights into Benzylisoquinoline Alkaloids Metabolism.</title>
        <authorList>
            <person name="Liu X."/>
            <person name="Liu Y."/>
            <person name="Huang P."/>
            <person name="Ma Y."/>
            <person name="Qing Z."/>
            <person name="Tang Q."/>
            <person name="Cao H."/>
            <person name="Cheng P."/>
            <person name="Zheng Y."/>
            <person name="Yuan Z."/>
            <person name="Zhou Y."/>
            <person name="Liu J."/>
            <person name="Tang Z."/>
            <person name="Zhuo Y."/>
            <person name="Zhang Y."/>
            <person name="Yu L."/>
            <person name="Huang J."/>
            <person name="Yang P."/>
            <person name="Peng Q."/>
            <person name="Zhang J."/>
            <person name="Jiang W."/>
            <person name="Zhang Z."/>
            <person name="Lin K."/>
            <person name="Ro D.K."/>
            <person name="Chen X."/>
            <person name="Xiong X."/>
            <person name="Shang Y."/>
            <person name="Huang S."/>
            <person name="Zeng J."/>
        </authorList>
    </citation>
    <scope>NUCLEOTIDE SEQUENCE [LARGE SCALE GENOMIC DNA]</scope>
    <source>
        <strain evidence="2">cv. BLH2017</strain>
        <tissue evidence="1">Root</tissue>
    </source>
</reference>
<evidence type="ECO:0000313" key="1">
    <source>
        <dbReference type="EMBL" id="OVA16716.1"/>
    </source>
</evidence>
<dbReference type="GO" id="GO:0043023">
    <property type="term" value="F:ribosomal large subunit binding"/>
    <property type="evidence" value="ECO:0007669"/>
    <property type="project" value="TreeGrafter"/>
</dbReference>
<sequence>MVKVRMNTADVAAEVKCLRRLIGMRCSNVYDLSPKTYMFKLMNSSGVTESGESEKVLLLMESGVRLHTTAYVRDKSTTPSGFTLKLRKHIRTRRLEDVRQLGYDRIILFQFGLGSNAHYIILELYAQGNILLTDSEFLVMTLLRSHRKG</sequence>
<name>A0A200R1X1_MACCD</name>
<dbReference type="OrthoDB" id="207084at2759"/>
<dbReference type="GO" id="GO:1990112">
    <property type="term" value="C:RQC complex"/>
    <property type="evidence" value="ECO:0007669"/>
    <property type="project" value="TreeGrafter"/>
</dbReference>
<dbReference type="PANTHER" id="PTHR15239">
    <property type="entry name" value="NUCLEAR EXPORT MEDIATOR FACTOR NEMF"/>
    <property type="match status" value="1"/>
</dbReference>
<dbReference type="PANTHER" id="PTHR15239:SF6">
    <property type="entry name" value="RIBOSOME QUALITY CONTROL COMPLEX SUBUNIT NEMF"/>
    <property type="match status" value="1"/>
</dbReference>
<evidence type="ECO:0000313" key="2">
    <source>
        <dbReference type="Proteomes" id="UP000195402"/>
    </source>
</evidence>
<dbReference type="STRING" id="56857.A0A200R1X1"/>
<organism evidence="1 2">
    <name type="scientific">Macleaya cordata</name>
    <name type="common">Five-seeded plume-poppy</name>
    <name type="synonym">Bocconia cordata</name>
    <dbReference type="NCBI Taxonomy" id="56857"/>
    <lineage>
        <taxon>Eukaryota</taxon>
        <taxon>Viridiplantae</taxon>
        <taxon>Streptophyta</taxon>
        <taxon>Embryophyta</taxon>
        <taxon>Tracheophyta</taxon>
        <taxon>Spermatophyta</taxon>
        <taxon>Magnoliopsida</taxon>
        <taxon>Ranunculales</taxon>
        <taxon>Papaveraceae</taxon>
        <taxon>Papaveroideae</taxon>
        <taxon>Macleaya</taxon>
    </lineage>
</organism>
<protein>
    <submittedName>
        <fullName evidence="1">Fibronectin-binding A</fullName>
    </submittedName>
</protein>
<dbReference type="GO" id="GO:0072344">
    <property type="term" value="P:rescue of stalled ribosome"/>
    <property type="evidence" value="ECO:0007669"/>
    <property type="project" value="TreeGrafter"/>
</dbReference>
<keyword evidence="2" id="KW-1185">Reference proteome</keyword>
<dbReference type="OMA" id="RAYRECE"/>
<dbReference type="EMBL" id="MVGT01000481">
    <property type="protein sequence ID" value="OVA16716.1"/>
    <property type="molecule type" value="Genomic_DNA"/>
</dbReference>
<dbReference type="AlphaFoldDB" id="A0A200R1X1"/>
<dbReference type="FunFam" id="2.30.310.10:FF:000002">
    <property type="entry name" value="nuclear export mediator factor Nemf"/>
    <property type="match status" value="1"/>
</dbReference>
<dbReference type="Gene3D" id="2.30.310.10">
    <property type="entry name" value="ibrinogen binding protein from staphylococcus aureus domain"/>
    <property type="match status" value="1"/>
</dbReference>
<dbReference type="GO" id="GO:0000049">
    <property type="term" value="F:tRNA binding"/>
    <property type="evidence" value="ECO:0007669"/>
    <property type="project" value="TreeGrafter"/>
</dbReference>